<dbReference type="InterPro" id="IPR020549">
    <property type="entry name" value="YbeY_CS"/>
</dbReference>
<proteinExistence type="inferred from homology"/>
<dbReference type="PANTHER" id="PTHR46986">
    <property type="entry name" value="ENDORIBONUCLEASE YBEY, CHLOROPLASTIC"/>
    <property type="match status" value="1"/>
</dbReference>
<evidence type="ECO:0000313" key="8">
    <source>
        <dbReference type="EMBL" id="KIA78291.1"/>
    </source>
</evidence>
<keyword evidence="6 7" id="KW-0862">Zinc</keyword>
<organism evidence="8 9">
    <name type="scientific">Parachlamydia acanthamoebae</name>
    <dbReference type="NCBI Taxonomy" id="83552"/>
    <lineage>
        <taxon>Bacteria</taxon>
        <taxon>Pseudomonadati</taxon>
        <taxon>Chlamydiota</taxon>
        <taxon>Chlamydiia</taxon>
        <taxon>Parachlamydiales</taxon>
        <taxon>Parachlamydiaceae</taxon>
        <taxon>Parachlamydia</taxon>
    </lineage>
</organism>
<gene>
    <name evidence="7" type="primary">ybeY</name>
    <name evidence="8" type="ORF">DB43_EI00360</name>
</gene>
<reference evidence="8 9" key="1">
    <citation type="journal article" date="2014" name="Mol. Biol. Evol.">
        <title>Massive expansion of Ubiquitination-related gene families within the Chlamydiae.</title>
        <authorList>
            <person name="Domman D."/>
            <person name="Collingro A."/>
            <person name="Lagkouvardos I."/>
            <person name="Gehre L."/>
            <person name="Weinmaier T."/>
            <person name="Rattei T."/>
            <person name="Subtil A."/>
            <person name="Horn M."/>
        </authorList>
    </citation>
    <scope>NUCLEOTIDE SEQUENCE [LARGE SCALE GENOMIC DNA]</scope>
    <source>
        <strain evidence="8 9">OEW1</strain>
    </source>
</reference>
<dbReference type="InterPro" id="IPR002036">
    <property type="entry name" value="YbeY"/>
</dbReference>
<dbReference type="SUPFAM" id="SSF55486">
    <property type="entry name" value="Metalloproteases ('zincins'), catalytic domain"/>
    <property type="match status" value="1"/>
</dbReference>
<keyword evidence="7" id="KW-0698">rRNA processing</keyword>
<dbReference type="PATRIC" id="fig|83552.4.peg.520"/>
<dbReference type="GO" id="GO:0008270">
    <property type="term" value="F:zinc ion binding"/>
    <property type="evidence" value="ECO:0007669"/>
    <property type="project" value="UniProtKB-UniRule"/>
</dbReference>
<dbReference type="Gene3D" id="3.40.390.30">
    <property type="entry name" value="Metalloproteases ('zincins'), catalytic domain"/>
    <property type="match status" value="1"/>
</dbReference>
<evidence type="ECO:0000256" key="3">
    <source>
        <dbReference type="ARBA" id="ARBA00022723"/>
    </source>
</evidence>
<dbReference type="EC" id="3.1.-.-" evidence="7"/>
<comment type="subcellular location">
    <subcellularLocation>
        <location evidence="7">Cytoplasm</location>
    </subcellularLocation>
</comment>
<comment type="similarity">
    <text evidence="1 7">Belongs to the endoribonuclease YbeY family.</text>
</comment>
<keyword evidence="7" id="KW-0690">Ribosome biogenesis</keyword>
<dbReference type="NCBIfam" id="TIGR00043">
    <property type="entry name" value="rRNA maturation RNase YbeY"/>
    <property type="match status" value="1"/>
</dbReference>
<dbReference type="PROSITE" id="PS01306">
    <property type="entry name" value="UPF0054"/>
    <property type="match status" value="1"/>
</dbReference>
<accession>A0A0C1C447</accession>
<dbReference type="RefSeq" id="WP_006341626.1">
    <property type="nucleotide sequence ID" value="NZ_BAWW01000007.1"/>
</dbReference>
<dbReference type="GO" id="GO:0004521">
    <property type="term" value="F:RNA endonuclease activity"/>
    <property type="evidence" value="ECO:0007669"/>
    <property type="project" value="UniProtKB-UniRule"/>
</dbReference>
<name>A0A0C1C447_9BACT</name>
<dbReference type="InterPro" id="IPR023091">
    <property type="entry name" value="MetalPrtase_cat_dom_sf_prd"/>
</dbReference>
<dbReference type="Proteomes" id="UP000031307">
    <property type="component" value="Unassembled WGS sequence"/>
</dbReference>
<feature type="binding site" evidence="7">
    <location>
        <position position="110"/>
    </location>
    <ligand>
        <name>Zn(2+)</name>
        <dbReference type="ChEBI" id="CHEBI:29105"/>
        <note>catalytic</note>
    </ligand>
</feature>
<keyword evidence="5 7" id="KW-0378">Hydrolase</keyword>
<dbReference type="HAMAP" id="MF_00009">
    <property type="entry name" value="Endoribonucl_YbeY"/>
    <property type="match status" value="1"/>
</dbReference>
<dbReference type="Pfam" id="PF02130">
    <property type="entry name" value="YbeY"/>
    <property type="match status" value="1"/>
</dbReference>
<evidence type="ECO:0000256" key="6">
    <source>
        <dbReference type="ARBA" id="ARBA00022833"/>
    </source>
</evidence>
<dbReference type="EMBL" id="JSAM01000028">
    <property type="protein sequence ID" value="KIA78291.1"/>
    <property type="molecule type" value="Genomic_DNA"/>
</dbReference>
<dbReference type="GO" id="GO:0004222">
    <property type="term" value="F:metalloendopeptidase activity"/>
    <property type="evidence" value="ECO:0007669"/>
    <property type="project" value="InterPro"/>
</dbReference>
<keyword evidence="2 7" id="KW-0540">Nuclease</keyword>
<feature type="binding site" evidence="7">
    <location>
        <position position="120"/>
    </location>
    <ligand>
        <name>Zn(2+)</name>
        <dbReference type="ChEBI" id="CHEBI:29105"/>
        <note>catalytic</note>
    </ligand>
</feature>
<keyword evidence="3 7" id="KW-0479">Metal-binding</keyword>
<dbReference type="GO" id="GO:0006364">
    <property type="term" value="P:rRNA processing"/>
    <property type="evidence" value="ECO:0007669"/>
    <property type="project" value="UniProtKB-UniRule"/>
</dbReference>
<keyword evidence="4 7" id="KW-0255">Endonuclease</keyword>
<keyword evidence="7" id="KW-0963">Cytoplasm</keyword>
<evidence type="ECO:0000256" key="5">
    <source>
        <dbReference type="ARBA" id="ARBA00022801"/>
    </source>
</evidence>
<dbReference type="OMA" id="MRVKENQ"/>
<evidence type="ECO:0000313" key="9">
    <source>
        <dbReference type="Proteomes" id="UP000031307"/>
    </source>
</evidence>
<evidence type="ECO:0000256" key="4">
    <source>
        <dbReference type="ARBA" id="ARBA00022759"/>
    </source>
</evidence>
<sequence length="152" mass="17462">MKIRITDQQKVLKLPKTSIKKIVQEVIHLENELCHEVIIHFISDKKMRELHAQYFNDPSPTDCISFPLDGPEETHYRVLGEIFVCPETAVKYTEQHGGDPYTETALYTIHGLLHLMGYDDIKKTDQKAMRAAEKKHLEHLAALGLLLTSIQK</sequence>
<evidence type="ECO:0000256" key="1">
    <source>
        <dbReference type="ARBA" id="ARBA00010875"/>
    </source>
</evidence>
<dbReference type="PANTHER" id="PTHR46986:SF1">
    <property type="entry name" value="ENDORIBONUCLEASE YBEY, CHLOROPLASTIC"/>
    <property type="match status" value="1"/>
</dbReference>
<protein>
    <recommendedName>
        <fullName evidence="7">Endoribonuclease YbeY</fullName>
        <ecNumber evidence="7">3.1.-.-</ecNumber>
    </recommendedName>
</protein>
<comment type="function">
    <text evidence="7">Single strand-specific metallo-endoribonuclease involved in late-stage 70S ribosome quality control and in maturation of the 3' terminus of the 16S rRNA.</text>
</comment>
<feature type="binding site" evidence="7">
    <location>
        <position position="114"/>
    </location>
    <ligand>
        <name>Zn(2+)</name>
        <dbReference type="ChEBI" id="CHEBI:29105"/>
        <note>catalytic</note>
    </ligand>
</feature>
<dbReference type="AlphaFoldDB" id="A0A0C1C447"/>
<comment type="cofactor">
    <cofactor evidence="7">
        <name>Zn(2+)</name>
        <dbReference type="ChEBI" id="CHEBI:29105"/>
    </cofactor>
    <text evidence="7">Binds 1 zinc ion.</text>
</comment>
<evidence type="ECO:0000256" key="2">
    <source>
        <dbReference type="ARBA" id="ARBA00022722"/>
    </source>
</evidence>
<dbReference type="GO" id="GO:0005737">
    <property type="term" value="C:cytoplasm"/>
    <property type="evidence" value="ECO:0007669"/>
    <property type="project" value="UniProtKB-SubCell"/>
</dbReference>
<evidence type="ECO:0000256" key="7">
    <source>
        <dbReference type="HAMAP-Rule" id="MF_00009"/>
    </source>
</evidence>
<comment type="caution">
    <text evidence="8">The sequence shown here is derived from an EMBL/GenBank/DDBJ whole genome shotgun (WGS) entry which is preliminary data.</text>
</comment>